<name>A0A371CQ87_9APHY</name>
<protein>
    <submittedName>
        <fullName evidence="2">Uncharacterized protein</fullName>
    </submittedName>
</protein>
<feature type="region of interest" description="Disordered" evidence="1">
    <location>
        <begin position="56"/>
        <end position="81"/>
    </location>
</feature>
<evidence type="ECO:0000313" key="2">
    <source>
        <dbReference type="EMBL" id="RDX42387.1"/>
    </source>
</evidence>
<organism evidence="2 3">
    <name type="scientific">Lentinus brumalis</name>
    <dbReference type="NCBI Taxonomy" id="2498619"/>
    <lineage>
        <taxon>Eukaryota</taxon>
        <taxon>Fungi</taxon>
        <taxon>Dikarya</taxon>
        <taxon>Basidiomycota</taxon>
        <taxon>Agaricomycotina</taxon>
        <taxon>Agaricomycetes</taxon>
        <taxon>Polyporales</taxon>
        <taxon>Polyporaceae</taxon>
        <taxon>Lentinus</taxon>
    </lineage>
</organism>
<accession>A0A371CQ87</accession>
<feature type="compositionally biased region" description="Polar residues" evidence="1">
    <location>
        <begin position="61"/>
        <end position="75"/>
    </location>
</feature>
<sequence>MTQAGPASVAHTLAAVQVTNTEEGVIRLRKHMARPPGCTFLGAKATSLPVRLGCSREHSGRTSSSTWTEDSACTSNRERNDHWLRPTRRLLRYGRRTSQDER</sequence>
<dbReference type="Proteomes" id="UP000256964">
    <property type="component" value="Unassembled WGS sequence"/>
</dbReference>
<dbReference type="AlphaFoldDB" id="A0A371CQ87"/>
<keyword evidence="3" id="KW-1185">Reference proteome</keyword>
<proteinExistence type="predicted"/>
<evidence type="ECO:0000313" key="3">
    <source>
        <dbReference type="Proteomes" id="UP000256964"/>
    </source>
</evidence>
<evidence type="ECO:0000256" key="1">
    <source>
        <dbReference type="SAM" id="MobiDB-lite"/>
    </source>
</evidence>
<gene>
    <name evidence="2" type="ORF">OH76DRAFT_103193</name>
</gene>
<reference evidence="2 3" key="1">
    <citation type="journal article" date="2018" name="Biotechnol. Biofuels">
        <title>Integrative visual omics of the white-rot fungus Polyporus brumalis exposes the biotechnological potential of its oxidative enzymes for delignifying raw plant biomass.</title>
        <authorList>
            <person name="Miyauchi S."/>
            <person name="Rancon A."/>
            <person name="Drula E."/>
            <person name="Hage H."/>
            <person name="Chaduli D."/>
            <person name="Favel A."/>
            <person name="Grisel S."/>
            <person name="Henrissat B."/>
            <person name="Herpoel-Gimbert I."/>
            <person name="Ruiz-Duenas F.J."/>
            <person name="Chevret D."/>
            <person name="Hainaut M."/>
            <person name="Lin J."/>
            <person name="Wang M."/>
            <person name="Pangilinan J."/>
            <person name="Lipzen A."/>
            <person name="Lesage-Meessen L."/>
            <person name="Navarro D."/>
            <person name="Riley R."/>
            <person name="Grigoriev I.V."/>
            <person name="Zhou S."/>
            <person name="Raouche S."/>
            <person name="Rosso M.N."/>
        </authorList>
    </citation>
    <scope>NUCLEOTIDE SEQUENCE [LARGE SCALE GENOMIC DNA]</scope>
    <source>
        <strain evidence="2 3">BRFM 1820</strain>
    </source>
</reference>
<dbReference type="EMBL" id="KZ857485">
    <property type="protein sequence ID" value="RDX42387.1"/>
    <property type="molecule type" value="Genomic_DNA"/>
</dbReference>